<proteinExistence type="predicted"/>
<feature type="region of interest" description="Disordered" evidence="1">
    <location>
        <begin position="1"/>
        <end position="38"/>
    </location>
</feature>
<organism evidence="2 3">
    <name type="scientific">Paraburkholderia phenoliruptrix</name>
    <dbReference type="NCBI Taxonomy" id="252970"/>
    <lineage>
        <taxon>Bacteria</taxon>
        <taxon>Pseudomonadati</taxon>
        <taxon>Pseudomonadota</taxon>
        <taxon>Betaproteobacteria</taxon>
        <taxon>Burkholderiales</taxon>
        <taxon>Burkholderiaceae</taxon>
        <taxon>Paraburkholderia</taxon>
    </lineage>
</organism>
<name>A0A6J5KGX6_9BURK</name>
<protein>
    <submittedName>
        <fullName evidence="2">Uncharacterized protein</fullName>
    </submittedName>
</protein>
<gene>
    <name evidence="2" type="ORF">LMG9964_06202</name>
</gene>
<dbReference type="Proteomes" id="UP000494102">
    <property type="component" value="Unassembled WGS sequence"/>
</dbReference>
<accession>A0A6J5KGX6</accession>
<reference evidence="2 3" key="1">
    <citation type="submission" date="2020-04" db="EMBL/GenBank/DDBJ databases">
        <authorList>
            <person name="De Canck E."/>
        </authorList>
    </citation>
    <scope>NUCLEOTIDE SEQUENCE [LARGE SCALE GENOMIC DNA]</scope>
    <source>
        <strain evidence="2 3">LMG 9964</strain>
    </source>
</reference>
<evidence type="ECO:0000313" key="3">
    <source>
        <dbReference type="Proteomes" id="UP000494102"/>
    </source>
</evidence>
<dbReference type="EMBL" id="CADILN010000015">
    <property type="protein sequence ID" value="CAB4052512.1"/>
    <property type="molecule type" value="Genomic_DNA"/>
</dbReference>
<sequence length="209" mass="23199">MGMPAVSGRGQERAGRVSLCRRRRSRDGAAFSQPSATRAARTILRPNGRKPGRRRARRRVKDMTPVWFDWYGSSTGGARSGSPSLQVWSAQSWRSAGTHARIGVTVRPYVSAGRMEMAGSERMTSVLCDFPATVTTHVNMSPRHGNAHRFRTPVTSLPSSARRCRNGRSSWRVLHEGNIALHRGIAASQTRILSRRWTNARPRGKAARN</sequence>
<evidence type="ECO:0000256" key="1">
    <source>
        <dbReference type="SAM" id="MobiDB-lite"/>
    </source>
</evidence>
<dbReference type="AlphaFoldDB" id="A0A6J5KGX6"/>
<evidence type="ECO:0000313" key="2">
    <source>
        <dbReference type="EMBL" id="CAB4052512.1"/>
    </source>
</evidence>